<sequence>MGHSVVIHTQTYHRWLTLRDQRQAVARVLTQYGYS</sequence>
<organism evidence="1 2">
    <name type="scientific">Thermosynechococcus vestitus (strain NIES-2133 / IAM M-273 / BP-1)</name>
    <dbReference type="NCBI Taxonomy" id="197221"/>
    <lineage>
        <taxon>Bacteria</taxon>
        <taxon>Bacillati</taxon>
        <taxon>Cyanobacteriota</taxon>
        <taxon>Cyanophyceae</taxon>
        <taxon>Acaryochloridales</taxon>
        <taxon>Thermosynechococcaceae</taxon>
        <taxon>Thermosynechococcus</taxon>
    </lineage>
</organism>
<dbReference type="AlphaFoldDB" id="Q8DGV0"/>
<dbReference type="EnsemblBacteria" id="BAC09764">
    <property type="protein sequence ID" value="BAC09764"/>
    <property type="gene ID" value="BAC09764"/>
</dbReference>
<dbReference type="KEGG" id="tel:tsr2212"/>
<protein>
    <submittedName>
        <fullName evidence="1">Tsr2212 protein</fullName>
    </submittedName>
</protein>
<accession>Q8DGV0</accession>
<reference evidence="1 2" key="1">
    <citation type="journal article" date="2002" name="DNA Res.">
        <title>Complete genome structure of the thermophilic cyanobacterium Thermosynechococcus elongatus BP-1.</title>
        <authorList>
            <person name="Nakamura Y."/>
            <person name="Kaneko T."/>
            <person name="Sato S."/>
            <person name="Ikeuchi M."/>
            <person name="Katoh H."/>
            <person name="Sasamoto S."/>
            <person name="Watanabe A."/>
            <person name="Iriguchi M."/>
            <person name="Kawashima K."/>
            <person name="Kimura T."/>
            <person name="Kishida Y."/>
            <person name="Kiyokawa C."/>
            <person name="Kohara M."/>
            <person name="Matsumoto M."/>
            <person name="Matsuno A."/>
            <person name="Nakazaki N."/>
            <person name="Shimpo S."/>
            <person name="Sugimoto M."/>
            <person name="Takeuchi C."/>
            <person name="Yamada M."/>
            <person name="Tabata S."/>
        </authorList>
    </citation>
    <scope>NUCLEOTIDE SEQUENCE [LARGE SCALE GENOMIC DNA]</scope>
    <source>
        <strain evidence="2">IAM M-273 / NIES-2133 / BP-1</strain>
    </source>
</reference>
<keyword evidence="2" id="KW-1185">Reference proteome</keyword>
<dbReference type="Proteomes" id="UP000000440">
    <property type="component" value="Chromosome"/>
</dbReference>
<name>Q8DGV0_THEVB</name>
<proteinExistence type="predicted"/>
<evidence type="ECO:0000313" key="2">
    <source>
        <dbReference type="Proteomes" id="UP000000440"/>
    </source>
</evidence>
<dbReference type="EMBL" id="BA000039">
    <property type="protein sequence ID" value="BAC09764.1"/>
    <property type="molecule type" value="Genomic_DNA"/>
</dbReference>
<evidence type="ECO:0000313" key="1">
    <source>
        <dbReference type="EMBL" id="BAC09764.1"/>
    </source>
</evidence>
<gene>
    <name evidence="1" type="ordered locus">tsr2212</name>
</gene>